<dbReference type="InterPro" id="IPR027417">
    <property type="entry name" value="P-loop_NTPase"/>
</dbReference>
<accession>A0A0A0BDD3</accession>
<dbReference type="InterPro" id="IPR037359">
    <property type="entry name" value="NST/OST"/>
</dbReference>
<keyword evidence="1" id="KW-0808">Transferase</keyword>
<dbReference type="SUPFAM" id="SSF52540">
    <property type="entry name" value="P-loop containing nucleoside triphosphate hydrolases"/>
    <property type="match status" value="1"/>
</dbReference>
<dbReference type="EMBL" id="JRQD01000004">
    <property type="protein sequence ID" value="KGM06568.1"/>
    <property type="molecule type" value="Genomic_DNA"/>
</dbReference>
<dbReference type="Proteomes" id="UP000029999">
    <property type="component" value="Unassembled WGS sequence"/>
</dbReference>
<comment type="caution">
    <text evidence="2">The sequence shown here is derived from an EMBL/GenBank/DDBJ whole genome shotgun (WGS) entry which is preliminary data.</text>
</comment>
<dbReference type="Gene3D" id="3.40.50.300">
    <property type="entry name" value="P-loop containing nucleotide triphosphate hydrolases"/>
    <property type="match status" value="1"/>
</dbReference>
<evidence type="ECO:0000313" key="3">
    <source>
        <dbReference type="Proteomes" id="UP000029999"/>
    </source>
</evidence>
<evidence type="ECO:0008006" key="4">
    <source>
        <dbReference type="Google" id="ProtNLM"/>
    </source>
</evidence>
<protein>
    <recommendedName>
        <fullName evidence="4">Sulfotransferase</fullName>
    </recommendedName>
</protein>
<evidence type="ECO:0000256" key="1">
    <source>
        <dbReference type="ARBA" id="ARBA00022679"/>
    </source>
</evidence>
<dbReference type="PANTHER" id="PTHR10605:SF56">
    <property type="entry name" value="BIFUNCTIONAL HEPARAN SULFATE N-DEACETYLASE_N-SULFOTRANSFERASE"/>
    <property type="match status" value="1"/>
</dbReference>
<dbReference type="GO" id="GO:0008146">
    <property type="term" value="F:sulfotransferase activity"/>
    <property type="evidence" value="ECO:0007669"/>
    <property type="project" value="InterPro"/>
</dbReference>
<dbReference type="Pfam" id="PF13469">
    <property type="entry name" value="Sulfotransfer_3"/>
    <property type="match status" value="1"/>
</dbReference>
<gene>
    <name evidence="2" type="ORF">LP43_1790</name>
</gene>
<dbReference type="PANTHER" id="PTHR10605">
    <property type="entry name" value="HEPARAN SULFATE SULFOTRANSFERASE"/>
    <property type="match status" value="1"/>
</dbReference>
<sequence>MAPEKLKHKTVTELNAKPDFLLIGAARSGTTWLYQRLVSHRGLFVTPVKELHYFDIQRAYPLWHWIRVRRFVLHIRRFFQYFFKKDRLESSSWLLKWASRYFLMPKTHSWYRSLFKDEFGRLAGELTPSYSLLDENEVREIYKINPDVKIIYQMRDPVDRAWSQIVMHLGLHRRAGDDFTEYMDEIREVMKRDEIVDRSMYTMTIDTWEKVFGQGQICYLFFDEILEEPAEMLKRLFTFLEVDADEQVFQEKLRQKVAARDTKGKAMPLEVEYELAKQFLPMLKTLEQRFDNNYTRQWLERAQNVVEPVVIQ</sequence>
<organism evidence="2 3">
    <name type="scientific">Methylophaga thiooxydans</name>
    <dbReference type="NCBI Taxonomy" id="392484"/>
    <lineage>
        <taxon>Bacteria</taxon>
        <taxon>Pseudomonadati</taxon>
        <taxon>Pseudomonadota</taxon>
        <taxon>Gammaproteobacteria</taxon>
        <taxon>Thiotrichales</taxon>
        <taxon>Piscirickettsiaceae</taxon>
        <taxon>Methylophaga</taxon>
    </lineage>
</organism>
<dbReference type="AlphaFoldDB" id="A0A0A0BDD3"/>
<dbReference type="STRING" id="392484.LP43_1790"/>
<dbReference type="RefSeq" id="WP_036314361.1">
    <property type="nucleotide sequence ID" value="NZ_JRQD01000004.1"/>
</dbReference>
<name>A0A0A0BDD3_9GAMM</name>
<evidence type="ECO:0000313" key="2">
    <source>
        <dbReference type="EMBL" id="KGM06568.1"/>
    </source>
</evidence>
<proteinExistence type="predicted"/>
<reference evidence="2 3" key="1">
    <citation type="submission" date="2014-09" db="EMBL/GenBank/DDBJ databases">
        <authorList>
            <person name="Grob C."/>
            <person name="Taubert M."/>
            <person name="Howat A.M."/>
            <person name="Burns O.J."/>
            <person name="Dixon J.L."/>
            <person name="Chen Y."/>
            <person name="Murrell J.C."/>
        </authorList>
    </citation>
    <scope>NUCLEOTIDE SEQUENCE [LARGE SCALE GENOMIC DNA]</scope>
    <source>
        <strain evidence="2">L4</strain>
    </source>
</reference>